<evidence type="ECO:0000313" key="2">
    <source>
        <dbReference type="EMBL" id="RLJ64635.1"/>
    </source>
</evidence>
<feature type="transmembrane region" description="Helical" evidence="1">
    <location>
        <begin position="6"/>
        <end position="27"/>
    </location>
</feature>
<sequence length="379" mass="40067">MSGKRLGVYAAAGLIGLLLLVVVGMMIGARVLKGRVEAALGPESEIGEIALRWNGVAVHDLRLKAPRPEKTGKAAWPTEDTLRAKRILIKPDLPSLLAGRVRIGSIVVEDAFVSALRTADGKLRVVPSLLEKKPDATAAAPAPAIDIGRIELKNGAMAFYDASLSGKKGPFLVRLEQLNAHVTDIALPALTEKSQLHLEGVVKGQRNDGSLLIDGWMRFADKDSDIATRLRNIDLVALQPYLLKAADTGVKRGTLDLDLQSTIKDQRLRAPGSVTLRQLELDERGGSFMGMPRQAAVGMMKDGKGQISVKFVLEGRIDDPKFSLNESLATRFGASMADTLGVSIEGIAKGAGGLSQKGLEAGGGAASGVGQAMKGLFGK</sequence>
<dbReference type="EMBL" id="RCCI01000005">
    <property type="protein sequence ID" value="RLJ64635.1"/>
    <property type="molecule type" value="Genomic_DNA"/>
</dbReference>
<dbReference type="GO" id="GO:0090313">
    <property type="term" value="P:regulation of protein targeting to membrane"/>
    <property type="evidence" value="ECO:0007669"/>
    <property type="project" value="TreeGrafter"/>
</dbReference>
<dbReference type="Pfam" id="PF05359">
    <property type="entry name" value="DUF748"/>
    <property type="match status" value="1"/>
</dbReference>
<dbReference type="AlphaFoldDB" id="A0A497XDK8"/>
<dbReference type="GO" id="GO:0005886">
    <property type="term" value="C:plasma membrane"/>
    <property type="evidence" value="ECO:0007669"/>
    <property type="project" value="TreeGrafter"/>
</dbReference>
<dbReference type="InterPro" id="IPR008023">
    <property type="entry name" value="DUF748"/>
</dbReference>
<keyword evidence="1" id="KW-1133">Transmembrane helix</keyword>
<protein>
    <submittedName>
        <fullName evidence="2">Uncharacterized protein DUF748</fullName>
    </submittedName>
</protein>
<dbReference type="PANTHER" id="PTHR30441">
    <property type="entry name" value="DUF748 DOMAIN-CONTAINING PROTEIN"/>
    <property type="match status" value="1"/>
</dbReference>
<evidence type="ECO:0000256" key="1">
    <source>
        <dbReference type="SAM" id="Phobius"/>
    </source>
</evidence>
<comment type="caution">
    <text evidence="2">The sequence shown here is derived from an EMBL/GenBank/DDBJ whole genome shotgun (WGS) entry which is preliminary data.</text>
</comment>
<proteinExistence type="predicted"/>
<dbReference type="InterPro" id="IPR052894">
    <property type="entry name" value="AsmA-related"/>
</dbReference>
<keyword evidence="1" id="KW-0472">Membrane</keyword>
<keyword evidence="3" id="KW-1185">Reference proteome</keyword>
<organism evidence="2 3">
    <name type="scientific">Sulfurisoma sediminicola</name>
    <dbReference type="NCBI Taxonomy" id="1381557"/>
    <lineage>
        <taxon>Bacteria</taxon>
        <taxon>Pseudomonadati</taxon>
        <taxon>Pseudomonadota</taxon>
        <taxon>Betaproteobacteria</taxon>
        <taxon>Nitrosomonadales</taxon>
        <taxon>Sterolibacteriaceae</taxon>
        <taxon>Sulfurisoma</taxon>
    </lineage>
</organism>
<dbReference type="OrthoDB" id="8560134at2"/>
<dbReference type="RefSeq" id="WP_121242192.1">
    <property type="nucleotide sequence ID" value="NZ_BHVV01000006.1"/>
</dbReference>
<gene>
    <name evidence="2" type="ORF">DFR35_1276</name>
</gene>
<dbReference type="PANTHER" id="PTHR30441:SF8">
    <property type="entry name" value="DUF748 DOMAIN-CONTAINING PROTEIN"/>
    <property type="match status" value="1"/>
</dbReference>
<name>A0A497XDK8_9PROT</name>
<keyword evidence="1" id="KW-0812">Transmembrane</keyword>
<reference evidence="2 3" key="1">
    <citation type="submission" date="2018-10" db="EMBL/GenBank/DDBJ databases">
        <title>Genomic Encyclopedia of Type Strains, Phase IV (KMG-IV): sequencing the most valuable type-strain genomes for metagenomic binning, comparative biology and taxonomic classification.</title>
        <authorList>
            <person name="Goeker M."/>
        </authorList>
    </citation>
    <scope>NUCLEOTIDE SEQUENCE [LARGE SCALE GENOMIC DNA]</scope>
    <source>
        <strain evidence="2 3">DSM 26916</strain>
    </source>
</reference>
<dbReference type="Proteomes" id="UP000268908">
    <property type="component" value="Unassembled WGS sequence"/>
</dbReference>
<evidence type="ECO:0000313" key="3">
    <source>
        <dbReference type="Proteomes" id="UP000268908"/>
    </source>
</evidence>
<accession>A0A497XDK8</accession>